<evidence type="ECO:0000313" key="2">
    <source>
        <dbReference type="Proteomes" id="UP000255411"/>
    </source>
</evidence>
<evidence type="ECO:0000313" key="1">
    <source>
        <dbReference type="EMBL" id="AXJ12903.1"/>
    </source>
</evidence>
<accession>A0A345VJK1</accession>
<protein>
    <recommendedName>
        <fullName evidence="3">DUF4176 domain-containing protein</fullName>
    </recommendedName>
</protein>
<dbReference type="RefSeq" id="WP_115130120.1">
    <property type="nucleotide sequence ID" value="NZ_CP022601.1"/>
</dbReference>
<proteinExistence type="predicted"/>
<gene>
    <name evidence="1" type="ORF">Sp14A_09820</name>
</gene>
<sequence>MTERRHLPIGTVVRVKDVDVNLMINSLFPIVNKSDKQGYFDFGAVTLPLGAVSEESIFFNKDDIDEIIYLGYVDVSFQEIDINYDEMVSKITVPQFTVKDFNQ</sequence>
<dbReference type="Pfam" id="PF13780">
    <property type="entry name" value="DUF4176"/>
    <property type="match status" value="1"/>
</dbReference>
<name>A0A345VJK1_9STRE</name>
<dbReference type="InterPro" id="IPR025233">
    <property type="entry name" value="DUF4176"/>
</dbReference>
<organism evidence="1 2">
    <name type="scientific">Streptococcus pluranimalium</name>
    <dbReference type="NCBI Taxonomy" id="82348"/>
    <lineage>
        <taxon>Bacteria</taxon>
        <taxon>Bacillati</taxon>
        <taxon>Bacillota</taxon>
        <taxon>Bacilli</taxon>
        <taxon>Lactobacillales</taxon>
        <taxon>Streptococcaceae</taxon>
        <taxon>Streptococcus</taxon>
    </lineage>
</organism>
<reference evidence="1 2" key="1">
    <citation type="submission" date="2017-07" db="EMBL/GenBank/DDBJ databases">
        <title>Streptococcus pluranimalium as cause of bovine abortion.</title>
        <authorList>
            <person name="Rodriguez Campos S."/>
            <person name="Gobeli Brawand S."/>
            <person name="Brodard I."/>
            <person name="Rychener L."/>
            <person name="Perreten V."/>
        </authorList>
    </citation>
    <scope>NUCLEOTIDE SEQUENCE [LARGE SCALE GENOMIC DNA]</scope>
    <source>
        <strain evidence="1 2">14A0014</strain>
    </source>
</reference>
<evidence type="ECO:0008006" key="3">
    <source>
        <dbReference type="Google" id="ProtNLM"/>
    </source>
</evidence>
<dbReference type="AlphaFoldDB" id="A0A345VJK1"/>
<dbReference type="EMBL" id="CP022601">
    <property type="protein sequence ID" value="AXJ12903.1"/>
    <property type="molecule type" value="Genomic_DNA"/>
</dbReference>
<dbReference type="Proteomes" id="UP000255411">
    <property type="component" value="Chromosome"/>
</dbReference>